<keyword evidence="5 7" id="KW-0067">ATP-binding</keyword>
<comment type="function">
    <text evidence="5">Catalyzes the reversible transfer of the terminal phosphate group between ATP and AMP. Plays an important role in cellular energy homeostasis and in adenine nucleotide metabolism.</text>
</comment>
<evidence type="ECO:0000256" key="4">
    <source>
        <dbReference type="ARBA" id="ARBA00022777"/>
    </source>
</evidence>
<dbReference type="GO" id="GO:0004017">
    <property type="term" value="F:AMP kinase activity"/>
    <property type="evidence" value="ECO:0007669"/>
    <property type="project" value="UniProtKB-UniRule"/>
</dbReference>
<dbReference type="GO" id="GO:0005737">
    <property type="term" value="C:cytoplasm"/>
    <property type="evidence" value="ECO:0007669"/>
    <property type="project" value="UniProtKB-SubCell"/>
</dbReference>
<dbReference type="AlphaFoldDB" id="A0A7W7YGG2"/>
<dbReference type="GO" id="GO:0005524">
    <property type="term" value="F:ATP binding"/>
    <property type="evidence" value="ECO:0007669"/>
    <property type="project" value="UniProtKB-UniRule"/>
</dbReference>
<dbReference type="EMBL" id="JACHIG010000024">
    <property type="protein sequence ID" value="MBB5035684.1"/>
    <property type="molecule type" value="Genomic_DNA"/>
</dbReference>
<reference evidence="8 9" key="1">
    <citation type="submission" date="2020-08" db="EMBL/GenBank/DDBJ databases">
        <title>Genomic Encyclopedia of Type Strains, Phase IV (KMG-IV): sequencing the most valuable type-strain genomes for metagenomic binning, comparative biology and taxonomic classification.</title>
        <authorList>
            <person name="Goeker M."/>
        </authorList>
    </citation>
    <scope>NUCLEOTIDE SEQUENCE [LARGE SCALE GENOMIC DNA]</scope>
    <source>
        <strain evidence="8 9">DSM 12252</strain>
    </source>
</reference>
<evidence type="ECO:0000256" key="1">
    <source>
        <dbReference type="ARBA" id="ARBA00022679"/>
    </source>
</evidence>
<comment type="subunit">
    <text evidence="5 7">Monomer.</text>
</comment>
<dbReference type="CDD" id="cd01428">
    <property type="entry name" value="ADK"/>
    <property type="match status" value="1"/>
</dbReference>
<comment type="domain">
    <text evidence="5">Consists of three domains, a large central CORE domain and two small peripheral domains, NMPbind and LID, which undergo movements during catalysis. The LID domain closes over the site of phosphoryl transfer upon ATP binding. Assembling and dissambling the active center during each catalytic cycle provides an effective means to prevent ATP hydrolysis.</text>
</comment>
<evidence type="ECO:0000313" key="8">
    <source>
        <dbReference type="EMBL" id="MBB5035684.1"/>
    </source>
</evidence>
<organism evidence="8 9">
    <name type="scientific">Prosthecobacter vanneervenii</name>
    <dbReference type="NCBI Taxonomy" id="48466"/>
    <lineage>
        <taxon>Bacteria</taxon>
        <taxon>Pseudomonadati</taxon>
        <taxon>Verrucomicrobiota</taxon>
        <taxon>Verrucomicrobiia</taxon>
        <taxon>Verrucomicrobiales</taxon>
        <taxon>Verrucomicrobiaceae</taxon>
        <taxon>Prosthecobacter</taxon>
    </lineage>
</organism>
<comment type="caution">
    <text evidence="5">Lacks conserved residue(s) required for the propagation of feature annotation.</text>
</comment>
<keyword evidence="5" id="KW-0963">Cytoplasm</keyword>
<evidence type="ECO:0000256" key="5">
    <source>
        <dbReference type="HAMAP-Rule" id="MF_00235"/>
    </source>
</evidence>
<accession>A0A7W7YGG2</accession>
<feature type="binding site" evidence="5">
    <location>
        <position position="139"/>
    </location>
    <ligand>
        <name>ATP</name>
        <dbReference type="ChEBI" id="CHEBI:30616"/>
    </ligand>
</feature>
<protein>
    <recommendedName>
        <fullName evidence="5 7">Adenylate kinase</fullName>
        <shortName evidence="5">AK</shortName>
        <ecNumber evidence="5 7">2.7.4.3</ecNumber>
    </recommendedName>
    <alternativeName>
        <fullName evidence="5">ATP-AMP transphosphorylase</fullName>
    </alternativeName>
    <alternativeName>
        <fullName evidence="5">ATP:AMP phosphotransferase</fullName>
    </alternativeName>
    <alternativeName>
        <fullName evidence="5">Adenylate monophosphate kinase</fullName>
    </alternativeName>
</protein>
<dbReference type="UniPathway" id="UPA00588">
    <property type="reaction ID" value="UER00649"/>
</dbReference>
<sequence>MSDHFPQERIKAFLILGAPGSGKGTQGKVLGSIPRFHHLACGDVFRSLDTRTPIGQKFVEYSSRGELVPDDVTVQLWHANLKQRIDAHMFKPEIDFLVLDGIPRNVEQAKYMEPHIEVLKVFHLSCPDRTELARRLRKRALKDNRFDDANESVIQQRFATYEAETKPILEYYAGDRILDIDASQAPAKVLYDIIGGVMELKEWKELEKMKV</sequence>
<feature type="binding site" evidence="5">
    <location>
        <position position="184"/>
    </location>
    <ligand>
        <name>ATP</name>
        <dbReference type="ChEBI" id="CHEBI:30616"/>
    </ligand>
</feature>
<dbReference type="GO" id="GO:0044209">
    <property type="term" value="P:AMP salvage"/>
    <property type="evidence" value="ECO:0007669"/>
    <property type="project" value="UniProtKB-UniRule"/>
</dbReference>
<gene>
    <name evidence="5" type="primary">adk</name>
    <name evidence="8" type="ORF">HNQ65_005298</name>
</gene>
<dbReference type="InterPro" id="IPR033690">
    <property type="entry name" value="Adenylat_kinase_CS"/>
</dbReference>
<feature type="binding site" evidence="5">
    <location>
        <position position="145"/>
    </location>
    <ligand>
        <name>AMP</name>
        <dbReference type="ChEBI" id="CHEBI:456215"/>
    </ligand>
</feature>
<evidence type="ECO:0000256" key="6">
    <source>
        <dbReference type="RuleBase" id="RU003330"/>
    </source>
</evidence>
<evidence type="ECO:0000256" key="7">
    <source>
        <dbReference type="RuleBase" id="RU003331"/>
    </source>
</evidence>
<dbReference type="InterPro" id="IPR000850">
    <property type="entry name" value="Adenylat/UMP-CMP_kin"/>
</dbReference>
<comment type="catalytic activity">
    <reaction evidence="5 7">
        <text>AMP + ATP = 2 ADP</text>
        <dbReference type="Rhea" id="RHEA:12973"/>
        <dbReference type="ChEBI" id="CHEBI:30616"/>
        <dbReference type="ChEBI" id="CHEBI:456215"/>
        <dbReference type="ChEBI" id="CHEBI:456216"/>
        <dbReference type="EC" id="2.7.4.3"/>
    </reaction>
</comment>
<comment type="pathway">
    <text evidence="5">Purine metabolism; AMP biosynthesis via salvage pathway; AMP from ADP: step 1/1.</text>
</comment>
<dbReference type="Pfam" id="PF00406">
    <property type="entry name" value="ADK"/>
    <property type="match status" value="1"/>
</dbReference>
<keyword evidence="1 5" id="KW-0808">Transferase</keyword>
<dbReference type="PANTHER" id="PTHR23359">
    <property type="entry name" value="NUCLEOTIDE KINASE"/>
    <property type="match status" value="1"/>
</dbReference>
<dbReference type="InterPro" id="IPR027417">
    <property type="entry name" value="P-loop_NTPase"/>
</dbReference>
<keyword evidence="3 5" id="KW-0547">Nucleotide-binding</keyword>
<keyword evidence="4 5" id="KW-0418">Kinase</keyword>
<keyword evidence="2 5" id="KW-0545">Nucleotide biosynthesis</keyword>
<feature type="binding site" evidence="5">
    <location>
        <begin position="20"/>
        <end position="25"/>
    </location>
    <ligand>
        <name>ATP</name>
        <dbReference type="ChEBI" id="CHEBI:30616"/>
    </ligand>
</feature>
<evidence type="ECO:0000256" key="2">
    <source>
        <dbReference type="ARBA" id="ARBA00022727"/>
    </source>
</evidence>
<dbReference type="HAMAP" id="MF_00235">
    <property type="entry name" value="Adenylate_kinase_Adk"/>
    <property type="match status" value="1"/>
</dbReference>
<dbReference type="PRINTS" id="PR00094">
    <property type="entry name" value="ADENYLTKNASE"/>
</dbReference>
<keyword evidence="9" id="KW-1185">Reference proteome</keyword>
<dbReference type="Gene3D" id="3.40.50.300">
    <property type="entry name" value="P-loop containing nucleotide triphosphate hydrolases"/>
    <property type="match status" value="1"/>
</dbReference>
<dbReference type="Proteomes" id="UP000590740">
    <property type="component" value="Unassembled WGS sequence"/>
</dbReference>
<dbReference type="EC" id="2.7.4.3" evidence="5 7"/>
<evidence type="ECO:0000313" key="9">
    <source>
        <dbReference type="Proteomes" id="UP000590740"/>
    </source>
</evidence>
<feature type="binding site" evidence="5">
    <location>
        <begin position="66"/>
        <end position="68"/>
    </location>
    <ligand>
        <name>AMP</name>
        <dbReference type="ChEBI" id="CHEBI:456215"/>
    </ligand>
</feature>
<feature type="binding site" evidence="5">
    <location>
        <position position="157"/>
    </location>
    <ligand>
        <name>AMP</name>
        <dbReference type="ChEBI" id="CHEBI:456215"/>
    </ligand>
</feature>
<comment type="subcellular location">
    <subcellularLocation>
        <location evidence="5 7">Cytoplasm</location>
    </subcellularLocation>
</comment>
<feature type="binding site" evidence="5">
    <location>
        <position position="46"/>
    </location>
    <ligand>
        <name>AMP</name>
        <dbReference type="ChEBI" id="CHEBI:456215"/>
    </ligand>
</feature>
<comment type="caution">
    <text evidence="8">The sequence shown here is derived from an EMBL/GenBank/DDBJ whole genome shotgun (WGS) entry which is preliminary data.</text>
</comment>
<name>A0A7W7YGG2_9BACT</name>
<feature type="binding site" evidence="5">
    <location>
        <position position="108"/>
    </location>
    <ligand>
        <name>AMP</name>
        <dbReference type="ChEBI" id="CHEBI:456215"/>
    </ligand>
</feature>
<dbReference type="PROSITE" id="PS00113">
    <property type="entry name" value="ADENYLATE_KINASE"/>
    <property type="match status" value="1"/>
</dbReference>
<evidence type="ECO:0000256" key="3">
    <source>
        <dbReference type="ARBA" id="ARBA00022741"/>
    </source>
</evidence>
<dbReference type="SUPFAM" id="SSF52540">
    <property type="entry name" value="P-loop containing nucleoside triphosphate hydrolases"/>
    <property type="match status" value="1"/>
</dbReference>
<comment type="similarity">
    <text evidence="5 6">Belongs to the adenylate kinase family.</text>
</comment>
<proteinExistence type="inferred from homology"/>
<dbReference type="RefSeq" id="WP_184344726.1">
    <property type="nucleotide sequence ID" value="NZ_JACHIG010000024.1"/>
</dbReference>